<feature type="domain" description="VWFA" evidence="10">
    <location>
        <begin position="251"/>
        <end position="427"/>
    </location>
</feature>
<sequence>GLFVTNTCVLLNLCKQWASLHLYVKIGAAADIIFLVDSSWSIGNEHFQLVREFLYDVVKQLDVGENDFRFGLVQFSGSPHSEFQLNTYHTLQDVLFHISHMPYMGGGTKTGQGLEFLIRNHLTKTAGSRASNGIPQIIIVLTDGRSQDDVALPSSILKTAEVNMFAIGVQDAVEWELKEIASDPFDTHLFNLENFTALHGIIGDLVASIRSSMTPEMAGVEGGIKDITGNTICSAVAIFVSEEIISQESADIIFLIDGSKNGAVTFSAIRDFIANLIERLSVGAELIRIGVVMFSDEARTIFSLNSYTQKVDILEAVKALSILGGEEANIGDALDFVMQNHFTHSGGSRIEEGVPQILVLISNIESSDDVREGVLAMKQASIFSFCIGVQNADNAELQQIATDASFVFTALDTRNLGELQELLLPNIVGVAQRLILLDAPTILTEATESTRESINPQSIHAIPPPPAVHLPTTLT</sequence>
<dbReference type="PROSITE" id="PS50234">
    <property type="entry name" value="VWFA"/>
    <property type="match status" value="2"/>
</dbReference>
<dbReference type="PRINTS" id="PR00453">
    <property type="entry name" value="VWFADOMAIN"/>
</dbReference>
<feature type="domain" description="VWFA" evidence="10">
    <location>
        <begin position="31"/>
        <end position="205"/>
    </location>
</feature>
<evidence type="ECO:0000256" key="2">
    <source>
        <dbReference type="ARBA" id="ARBA00022525"/>
    </source>
</evidence>
<keyword evidence="12" id="KW-1185">Reference proteome</keyword>
<protein>
    <submittedName>
        <fullName evidence="11">Collagen type VI alpha 3 chain</fullName>
    </submittedName>
</protein>
<dbReference type="GO" id="GO:0005581">
    <property type="term" value="C:collagen trimer"/>
    <property type="evidence" value="ECO:0007669"/>
    <property type="project" value="UniProtKB-KW"/>
</dbReference>
<comment type="subcellular location">
    <subcellularLocation>
        <location evidence="1">Secreted</location>
        <location evidence="1">Extracellular space</location>
        <location evidence="1">Extracellular matrix</location>
    </subcellularLocation>
</comment>
<dbReference type="FunFam" id="3.40.50.410:FF:000004">
    <property type="entry name" value="collagen alpha-6(VI) chain"/>
    <property type="match status" value="1"/>
</dbReference>
<dbReference type="PANTHER" id="PTHR24020">
    <property type="entry name" value="COLLAGEN ALPHA"/>
    <property type="match status" value="1"/>
</dbReference>
<dbReference type="SUPFAM" id="SSF53300">
    <property type="entry name" value="vWA-like"/>
    <property type="match status" value="2"/>
</dbReference>
<gene>
    <name evidence="11" type="primary">COL6A3</name>
</gene>
<evidence type="ECO:0000256" key="8">
    <source>
        <dbReference type="ARBA" id="ARBA00023180"/>
    </source>
</evidence>
<reference evidence="11" key="1">
    <citation type="submission" date="2025-08" db="UniProtKB">
        <authorList>
            <consortium name="Ensembl"/>
        </authorList>
    </citation>
    <scope>IDENTIFICATION</scope>
</reference>
<keyword evidence="6" id="KW-0130">Cell adhesion</keyword>
<keyword evidence="7" id="KW-0176">Collagen</keyword>
<dbReference type="GO" id="GO:0007155">
    <property type="term" value="P:cell adhesion"/>
    <property type="evidence" value="ECO:0007669"/>
    <property type="project" value="UniProtKB-KW"/>
</dbReference>
<keyword evidence="2" id="KW-0964">Secreted</keyword>
<feature type="region of interest" description="Disordered" evidence="9">
    <location>
        <begin position="453"/>
        <end position="475"/>
    </location>
</feature>
<dbReference type="GeneTree" id="ENSGT00940000156462"/>
<dbReference type="Proteomes" id="UP000694406">
    <property type="component" value="Unplaced"/>
</dbReference>
<evidence type="ECO:0000256" key="9">
    <source>
        <dbReference type="SAM" id="MobiDB-lite"/>
    </source>
</evidence>
<dbReference type="Gene3D" id="3.40.50.410">
    <property type="entry name" value="von Willebrand factor, type A domain"/>
    <property type="match status" value="2"/>
</dbReference>
<keyword evidence="5" id="KW-0677">Repeat</keyword>
<dbReference type="Pfam" id="PF00092">
    <property type="entry name" value="VWA"/>
    <property type="match status" value="2"/>
</dbReference>
<dbReference type="CDD" id="cd01482">
    <property type="entry name" value="vWA_collagen_alphaI-XII-like"/>
    <property type="match status" value="1"/>
</dbReference>
<dbReference type="InterPro" id="IPR050525">
    <property type="entry name" value="ECM_Assembly_Org"/>
</dbReference>
<dbReference type="InterPro" id="IPR036465">
    <property type="entry name" value="vWFA_dom_sf"/>
</dbReference>
<evidence type="ECO:0000256" key="5">
    <source>
        <dbReference type="ARBA" id="ARBA00022737"/>
    </source>
</evidence>
<dbReference type="InterPro" id="IPR002035">
    <property type="entry name" value="VWF_A"/>
</dbReference>
<dbReference type="SMART" id="SM00327">
    <property type="entry name" value="VWA"/>
    <property type="match status" value="2"/>
</dbReference>
<evidence type="ECO:0000313" key="11">
    <source>
        <dbReference type="Ensembl" id="ENSLLTP00000001198.1"/>
    </source>
</evidence>
<evidence type="ECO:0000256" key="4">
    <source>
        <dbReference type="ARBA" id="ARBA00022729"/>
    </source>
</evidence>
<evidence type="ECO:0000313" key="12">
    <source>
        <dbReference type="Proteomes" id="UP000694406"/>
    </source>
</evidence>
<evidence type="ECO:0000256" key="7">
    <source>
        <dbReference type="ARBA" id="ARBA00023119"/>
    </source>
</evidence>
<reference evidence="11" key="2">
    <citation type="submission" date="2025-09" db="UniProtKB">
        <authorList>
            <consortium name="Ensembl"/>
        </authorList>
    </citation>
    <scope>IDENTIFICATION</scope>
</reference>
<dbReference type="AlphaFoldDB" id="A0A8C5WNE4"/>
<accession>A0A8C5WNE4</accession>
<dbReference type="GO" id="GO:0005615">
    <property type="term" value="C:extracellular space"/>
    <property type="evidence" value="ECO:0007669"/>
    <property type="project" value="TreeGrafter"/>
</dbReference>
<evidence type="ECO:0000259" key="10">
    <source>
        <dbReference type="PROSITE" id="PS50234"/>
    </source>
</evidence>
<evidence type="ECO:0000256" key="1">
    <source>
        <dbReference type="ARBA" id="ARBA00004498"/>
    </source>
</evidence>
<name>A0A8C5WNE4_LATLA</name>
<organism evidence="11 12">
    <name type="scientific">Laticauda laticaudata</name>
    <name type="common">Blue-ringed sea krait</name>
    <name type="synonym">Blue-lipped sea krait</name>
    <dbReference type="NCBI Taxonomy" id="8630"/>
    <lineage>
        <taxon>Eukaryota</taxon>
        <taxon>Metazoa</taxon>
        <taxon>Chordata</taxon>
        <taxon>Craniata</taxon>
        <taxon>Vertebrata</taxon>
        <taxon>Euteleostomi</taxon>
        <taxon>Lepidosauria</taxon>
        <taxon>Squamata</taxon>
        <taxon>Bifurcata</taxon>
        <taxon>Unidentata</taxon>
        <taxon>Episquamata</taxon>
        <taxon>Toxicofera</taxon>
        <taxon>Serpentes</taxon>
        <taxon>Colubroidea</taxon>
        <taxon>Elapidae</taxon>
        <taxon>Laticaudinae</taxon>
        <taxon>Laticauda</taxon>
    </lineage>
</organism>
<dbReference type="PANTHER" id="PTHR24020:SF13">
    <property type="entry name" value="COLLAGEN ALPHA-3(VI) CHAIN"/>
    <property type="match status" value="1"/>
</dbReference>
<evidence type="ECO:0000256" key="3">
    <source>
        <dbReference type="ARBA" id="ARBA00022530"/>
    </source>
</evidence>
<evidence type="ECO:0000256" key="6">
    <source>
        <dbReference type="ARBA" id="ARBA00022889"/>
    </source>
</evidence>
<keyword evidence="8" id="KW-0325">Glycoprotein</keyword>
<keyword evidence="4" id="KW-0732">Signal</keyword>
<keyword evidence="3" id="KW-0272">Extracellular matrix</keyword>
<proteinExistence type="predicted"/>
<dbReference type="FunFam" id="3.40.50.410:FF:000003">
    <property type="entry name" value="Collagen type VI alpha 3 chain"/>
    <property type="match status" value="1"/>
</dbReference>
<dbReference type="Ensembl" id="ENSLLTT00000001242.1">
    <property type="protein sequence ID" value="ENSLLTP00000001198.1"/>
    <property type="gene ID" value="ENSLLTG00000000925.1"/>
</dbReference>